<dbReference type="Gene3D" id="3.40.50.410">
    <property type="entry name" value="von Willebrand factor, type A domain"/>
    <property type="match status" value="1"/>
</dbReference>
<dbReference type="PANTHER" id="PTHR22550">
    <property type="entry name" value="SPORE GERMINATION PROTEIN"/>
    <property type="match status" value="1"/>
</dbReference>
<proteinExistence type="predicted"/>
<organism evidence="7 8">
    <name type="scientific">Verrucomicrobia subdivision 6 bacterium BACL9 MAG-120820-bin42</name>
    <dbReference type="NCBI Taxonomy" id="1655634"/>
    <lineage>
        <taxon>Bacteria</taxon>
        <taxon>Pseudomonadati</taxon>
        <taxon>Verrucomicrobiota</taxon>
        <taxon>Verrucomicrobiia</taxon>
        <taxon>Verrucomicrobiales</taxon>
        <taxon>Verrucomicrobia subdivision 6</taxon>
    </lineage>
</organism>
<dbReference type="EMBL" id="LIDM01000002">
    <property type="protein sequence ID" value="KRP33402.1"/>
    <property type="molecule type" value="Genomic_DNA"/>
</dbReference>
<keyword evidence="2 5" id="KW-0812">Transmembrane</keyword>
<feature type="transmembrane region" description="Helical" evidence="5">
    <location>
        <begin position="16"/>
        <end position="33"/>
    </location>
</feature>
<evidence type="ECO:0000313" key="7">
    <source>
        <dbReference type="EMBL" id="KRP33402.1"/>
    </source>
</evidence>
<dbReference type="Pfam" id="PF13519">
    <property type="entry name" value="VWA_2"/>
    <property type="match status" value="1"/>
</dbReference>
<dbReference type="SMART" id="SM00327">
    <property type="entry name" value="VWA"/>
    <property type="match status" value="1"/>
</dbReference>
<keyword evidence="1" id="KW-1003">Cell membrane</keyword>
<evidence type="ECO:0000256" key="4">
    <source>
        <dbReference type="ARBA" id="ARBA00023136"/>
    </source>
</evidence>
<feature type="domain" description="VWFA" evidence="6">
    <location>
        <begin position="102"/>
        <end position="297"/>
    </location>
</feature>
<dbReference type="PROSITE" id="PS50234">
    <property type="entry name" value="VWFA"/>
    <property type="match status" value="1"/>
</dbReference>
<dbReference type="AlphaFoldDB" id="A0A0R2XB54"/>
<evidence type="ECO:0000313" key="8">
    <source>
        <dbReference type="Proteomes" id="UP000051557"/>
    </source>
</evidence>
<dbReference type="Proteomes" id="UP000051557">
    <property type="component" value="Unassembled WGS sequence"/>
</dbReference>
<reference evidence="7 8" key="1">
    <citation type="submission" date="2015-10" db="EMBL/GenBank/DDBJ databases">
        <title>Metagenome-Assembled Genomes uncover a global brackish microbiome.</title>
        <authorList>
            <person name="Hugerth L.W."/>
            <person name="Larsson J."/>
            <person name="Alneberg J."/>
            <person name="Lindh M.V."/>
            <person name="Legrand C."/>
            <person name="Pinhassi J."/>
            <person name="Andersson A.F."/>
        </authorList>
    </citation>
    <scope>NUCLEOTIDE SEQUENCE [LARGE SCALE GENOMIC DNA]</scope>
    <source>
        <strain evidence="7">BACL9 MAG-120820-bin42</strain>
    </source>
</reference>
<evidence type="ECO:0000256" key="2">
    <source>
        <dbReference type="ARBA" id="ARBA00022692"/>
    </source>
</evidence>
<evidence type="ECO:0000259" key="6">
    <source>
        <dbReference type="PROSITE" id="PS50234"/>
    </source>
</evidence>
<feature type="transmembrane region" description="Helical" evidence="5">
    <location>
        <begin position="317"/>
        <end position="334"/>
    </location>
</feature>
<accession>A0A0R2XB54</accession>
<keyword evidence="4 5" id="KW-0472">Membrane</keyword>
<dbReference type="InterPro" id="IPR050768">
    <property type="entry name" value="UPF0353/GerABKA_families"/>
</dbReference>
<dbReference type="SUPFAM" id="SSF53300">
    <property type="entry name" value="vWA-like"/>
    <property type="match status" value="1"/>
</dbReference>
<dbReference type="InterPro" id="IPR036465">
    <property type="entry name" value="vWFA_dom_sf"/>
</dbReference>
<dbReference type="InterPro" id="IPR002035">
    <property type="entry name" value="VWF_A"/>
</dbReference>
<gene>
    <name evidence="7" type="ORF">ABS32_00130</name>
</gene>
<evidence type="ECO:0000256" key="3">
    <source>
        <dbReference type="ARBA" id="ARBA00022989"/>
    </source>
</evidence>
<evidence type="ECO:0000256" key="5">
    <source>
        <dbReference type="SAM" id="Phobius"/>
    </source>
</evidence>
<keyword evidence="3 5" id="KW-1133">Transmembrane helix</keyword>
<evidence type="ECO:0000256" key="1">
    <source>
        <dbReference type="ARBA" id="ARBA00022475"/>
    </source>
</evidence>
<protein>
    <recommendedName>
        <fullName evidence="6">VWFA domain-containing protein</fullName>
    </recommendedName>
</protein>
<name>A0A0R2XB54_9BACT</name>
<dbReference type="PANTHER" id="PTHR22550:SF5">
    <property type="entry name" value="LEUCINE ZIPPER PROTEIN 4"/>
    <property type="match status" value="1"/>
</dbReference>
<sequence length="378" mass="40728">MGKGGMRLFGILWEEPWVLLLVPTVPFLCWLIFRGKVGQRGALALPKILRRWAGARAVVDRPGATRRRGGYWLAIGTMLALTALARPQWGNLEETVFDQSREVLLALDLSASMLADDVKPTRLARAKLLIGNLLDELQGERVGLAVFAGTSFLQVPLSSDYEVLRDILPGLDPSYLPQAGTDYAGMLRVAAEAFGQSSAADRFLIVLSDGEAHDPGWRAALEELKKKKVKIIGLGIGTASGALLPDPQGGVMKDGRGAAVLTRLEPATLEALAAETGGMYREASNWVDVQEILQETIDQGEAGEFSKTREARQAERFQWFLAPAVLFLAASLALEMPVLPGRRRVAMGAVVEGDGALPPVIKKKTKLVSKEKAAGALA</sequence>
<comment type="caution">
    <text evidence="7">The sequence shown here is derived from an EMBL/GenBank/DDBJ whole genome shotgun (WGS) entry which is preliminary data.</text>
</comment>